<reference evidence="2" key="1">
    <citation type="journal article" date="2015" name="Nature">
        <title>Complex archaea that bridge the gap between prokaryotes and eukaryotes.</title>
        <authorList>
            <person name="Spang A."/>
            <person name="Saw J.H."/>
            <person name="Jorgensen S.L."/>
            <person name="Zaremba-Niedzwiedzka K."/>
            <person name="Martijn J."/>
            <person name="Lind A.E."/>
            <person name="van Eijk R."/>
            <person name="Schleper C."/>
            <person name="Guy L."/>
            <person name="Ettema T.J."/>
        </authorList>
    </citation>
    <scope>NUCLEOTIDE SEQUENCE</scope>
</reference>
<feature type="non-terminal residue" evidence="2">
    <location>
        <position position="135"/>
    </location>
</feature>
<gene>
    <name evidence="2" type="ORF">LCGC14_2229500</name>
</gene>
<dbReference type="AlphaFoldDB" id="A0A0F9FL81"/>
<comment type="caution">
    <text evidence="2">The sequence shown here is derived from an EMBL/GenBank/DDBJ whole genome shotgun (WGS) entry which is preliminary data.</text>
</comment>
<evidence type="ECO:0000313" key="2">
    <source>
        <dbReference type="EMBL" id="KKL58025.1"/>
    </source>
</evidence>
<accession>A0A0F9FL81</accession>
<organism evidence="2">
    <name type="scientific">marine sediment metagenome</name>
    <dbReference type="NCBI Taxonomy" id="412755"/>
    <lineage>
        <taxon>unclassified sequences</taxon>
        <taxon>metagenomes</taxon>
        <taxon>ecological metagenomes</taxon>
    </lineage>
</organism>
<evidence type="ECO:0000256" key="1">
    <source>
        <dbReference type="SAM" id="MobiDB-lite"/>
    </source>
</evidence>
<name>A0A0F9FL81_9ZZZZ</name>
<sequence>MEDERGHAFPAPEVKDGKVESEGVFKGEKPLDTPDSKIEPPLSVYEQIKGEPYTIRYFGLTDWLYFMNNPQFDVSGLKDQVSKVEQFVKNEIERKSLMDSSESYRSIIENIKVKLKIDPLQKSEVTFAKIYKFIK</sequence>
<dbReference type="EMBL" id="LAZR01029961">
    <property type="protein sequence ID" value="KKL58025.1"/>
    <property type="molecule type" value="Genomic_DNA"/>
</dbReference>
<protein>
    <submittedName>
        <fullName evidence="2">Uncharacterized protein</fullName>
    </submittedName>
</protein>
<proteinExistence type="predicted"/>
<feature type="region of interest" description="Disordered" evidence="1">
    <location>
        <begin position="1"/>
        <end position="38"/>
    </location>
</feature>